<reference evidence="2" key="1">
    <citation type="submission" date="2015-06" db="EMBL/GenBank/DDBJ databases">
        <authorList>
            <person name="Lim Y.L."/>
            <person name="Ee R."/>
            <person name="Yong D."/>
            <person name="How K.Y."/>
            <person name="Yin W.F."/>
            <person name="Chan K.G."/>
        </authorList>
    </citation>
    <scope>NUCLEOTIDE SEQUENCE [LARGE SCALE GENOMIC DNA]</scope>
    <source>
        <strain evidence="2">DSM 25325</strain>
    </source>
</reference>
<gene>
    <name evidence="1" type="ORF">ABW99_02920</name>
</gene>
<dbReference type="STRING" id="445709.ABW99_02920"/>
<dbReference type="KEGG" id="ptx:ABW99_02920"/>
<dbReference type="PATRIC" id="fig|445709.3.peg.631"/>
<dbReference type="Proteomes" id="UP000036700">
    <property type="component" value="Chromosome"/>
</dbReference>
<dbReference type="Pfam" id="PF11142">
    <property type="entry name" value="DUF2917"/>
    <property type="match status" value="1"/>
</dbReference>
<protein>
    <recommendedName>
        <fullName evidence="3">DUF2917 domain-containing protein</fullName>
    </recommendedName>
</protein>
<dbReference type="EMBL" id="CP011568">
    <property type="protein sequence ID" value="AKJ67337.1"/>
    <property type="molecule type" value="Genomic_DNA"/>
</dbReference>
<keyword evidence="2" id="KW-1185">Reference proteome</keyword>
<dbReference type="OrthoDB" id="8720906at2"/>
<evidence type="ECO:0008006" key="3">
    <source>
        <dbReference type="Google" id="ProtNLM"/>
    </source>
</evidence>
<accession>A0A0G3EPS0</accession>
<dbReference type="RefSeq" id="WP_047212873.1">
    <property type="nucleotide sequence ID" value="NZ_CP011568.3"/>
</dbReference>
<dbReference type="SUPFAM" id="SSF51182">
    <property type="entry name" value="RmlC-like cupins"/>
    <property type="match status" value="1"/>
</dbReference>
<proteinExistence type="predicted"/>
<organism evidence="1 2">
    <name type="scientific">Pandoraea thiooxydans</name>
    <dbReference type="NCBI Taxonomy" id="445709"/>
    <lineage>
        <taxon>Bacteria</taxon>
        <taxon>Pseudomonadati</taxon>
        <taxon>Pseudomonadota</taxon>
        <taxon>Betaproteobacteria</taxon>
        <taxon>Burkholderiales</taxon>
        <taxon>Burkholderiaceae</taxon>
        <taxon>Pandoraea</taxon>
    </lineage>
</organism>
<dbReference type="InterPro" id="IPR021317">
    <property type="entry name" value="DUF2917"/>
</dbReference>
<evidence type="ECO:0000313" key="1">
    <source>
        <dbReference type="EMBL" id="AKJ67337.1"/>
    </source>
</evidence>
<dbReference type="InterPro" id="IPR011051">
    <property type="entry name" value="RmlC_Cupin_sf"/>
</dbReference>
<name>A0A0G3EPS0_9BURK</name>
<evidence type="ECO:0000313" key="2">
    <source>
        <dbReference type="Proteomes" id="UP000036700"/>
    </source>
</evidence>
<dbReference type="AlphaFoldDB" id="A0A0G3EPS0"/>
<sequence length="105" mass="12452">MREIRTFELDDRQAVRWLSTDHQTLQVLRGELWLTVEGHPTDHWLHAGDCIEVHPGELLWLSNWQGAVRFRLSQPLDNRQVGAPSGRLRWASQWVRLPLRRRLAR</sequence>